<evidence type="ECO:0000256" key="1">
    <source>
        <dbReference type="SAM" id="MobiDB-lite"/>
    </source>
</evidence>
<evidence type="ECO:0000313" key="2">
    <source>
        <dbReference type="EMBL" id="KAF6270394.1"/>
    </source>
</evidence>
<name>A0A7J7R2K9_RHIFE</name>
<dbReference type="Proteomes" id="UP000585614">
    <property type="component" value="Unassembled WGS sequence"/>
</dbReference>
<feature type="region of interest" description="Disordered" evidence="1">
    <location>
        <begin position="169"/>
        <end position="196"/>
    </location>
</feature>
<feature type="compositionally biased region" description="Basic and acidic residues" evidence="1">
    <location>
        <begin position="238"/>
        <end position="248"/>
    </location>
</feature>
<protein>
    <recommendedName>
        <fullName evidence="4">Sperm acrosome associated 7</fullName>
    </recommendedName>
</protein>
<feature type="compositionally biased region" description="Basic and acidic residues" evidence="1">
    <location>
        <begin position="179"/>
        <end position="196"/>
    </location>
</feature>
<dbReference type="AlphaFoldDB" id="A0A7J7R2K9"/>
<accession>A0A7J7R2K9</accession>
<sequence>MHQCRSASSTVSWLRISGGFLLSSGVQTMVKLRGAGALLFVLFLDCWQCADMHQPFPPVEGSNADRSPSSKNLEEGMAKIFDEILLQVFSSITFDESRRTAGKSMTKRATEERSNADRSPSSKNLEEDASVNPFSKEGAGDENSSSGMSECDDEILLQMFSNVPFHETRRTAGKSMTRRAMEEKNNPTNDENHNPPHVENILQTLQRTVGHISEERKRKAPSLFNRAVSEPLTTVDQGRVKPDTLRQT</sequence>
<gene>
    <name evidence="2" type="ORF">mRhiFer1_001863</name>
</gene>
<reference evidence="2 3" key="1">
    <citation type="journal article" date="2020" name="Nature">
        <title>Six reference-quality genomes reveal evolution of bat adaptations.</title>
        <authorList>
            <person name="Jebb D."/>
            <person name="Huang Z."/>
            <person name="Pippel M."/>
            <person name="Hughes G.M."/>
            <person name="Lavrichenko K."/>
            <person name="Devanna P."/>
            <person name="Winkler S."/>
            <person name="Jermiin L.S."/>
            <person name="Skirmuntt E.C."/>
            <person name="Katzourakis A."/>
            <person name="Burkitt-Gray L."/>
            <person name="Ray D.A."/>
            <person name="Sullivan K.A.M."/>
            <person name="Roscito J.G."/>
            <person name="Kirilenko B.M."/>
            <person name="Davalos L.M."/>
            <person name="Corthals A.P."/>
            <person name="Power M.L."/>
            <person name="Jones G."/>
            <person name="Ransome R.D."/>
            <person name="Dechmann D.K.N."/>
            <person name="Locatelli A.G."/>
            <person name="Puechmaille S.J."/>
            <person name="Fedrigo O."/>
            <person name="Jarvis E.D."/>
            <person name="Hiller M."/>
            <person name="Vernes S.C."/>
            <person name="Myers E.W."/>
            <person name="Teeling E.C."/>
        </authorList>
    </citation>
    <scope>NUCLEOTIDE SEQUENCE [LARGE SCALE GENOMIC DNA]</scope>
    <source>
        <strain evidence="2">MRhiFer1</strain>
        <tissue evidence="2">Lung</tissue>
    </source>
</reference>
<evidence type="ECO:0008006" key="4">
    <source>
        <dbReference type="Google" id="ProtNLM"/>
    </source>
</evidence>
<feature type="region of interest" description="Disordered" evidence="1">
    <location>
        <begin position="215"/>
        <end position="248"/>
    </location>
</feature>
<dbReference type="EMBL" id="JACAGC010000032">
    <property type="protein sequence ID" value="KAF6270394.1"/>
    <property type="molecule type" value="Genomic_DNA"/>
</dbReference>
<proteinExistence type="predicted"/>
<evidence type="ECO:0000313" key="3">
    <source>
        <dbReference type="Proteomes" id="UP000585614"/>
    </source>
</evidence>
<organism evidence="2 3">
    <name type="scientific">Rhinolophus ferrumequinum</name>
    <name type="common">Greater horseshoe bat</name>
    <dbReference type="NCBI Taxonomy" id="59479"/>
    <lineage>
        <taxon>Eukaryota</taxon>
        <taxon>Metazoa</taxon>
        <taxon>Chordata</taxon>
        <taxon>Craniata</taxon>
        <taxon>Vertebrata</taxon>
        <taxon>Euteleostomi</taxon>
        <taxon>Mammalia</taxon>
        <taxon>Eutheria</taxon>
        <taxon>Laurasiatheria</taxon>
        <taxon>Chiroptera</taxon>
        <taxon>Yinpterochiroptera</taxon>
        <taxon>Rhinolophoidea</taxon>
        <taxon>Rhinolophidae</taxon>
        <taxon>Rhinolophinae</taxon>
        <taxon>Rhinolophus</taxon>
    </lineage>
</organism>
<comment type="caution">
    <text evidence="2">The sequence shown here is derived from an EMBL/GenBank/DDBJ whole genome shotgun (WGS) entry which is preliminary data.</text>
</comment>
<feature type="region of interest" description="Disordered" evidence="1">
    <location>
        <begin position="99"/>
        <end position="149"/>
    </location>
</feature>